<feature type="non-terminal residue" evidence="1">
    <location>
        <position position="1"/>
    </location>
</feature>
<sequence>IPTTEGTIMKIHQSKLDSIGRTVAITESAATSGGRKYGNFLSLRVVVLPFGMEPAQYRTVAHRGVSVLFAVEADGRSRGERSGYHRAMSAAVAA</sequence>
<name>A0A433ZZE7_9FLAO</name>
<accession>A0A433ZZE7</accession>
<evidence type="ECO:0000313" key="2">
    <source>
        <dbReference type="Proteomes" id="UP000288102"/>
    </source>
</evidence>
<feature type="non-terminal residue" evidence="1">
    <location>
        <position position="94"/>
    </location>
</feature>
<dbReference type="AlphaFoldDB" id="A0A433ZZE7"/>
<gene>
    <name evidence="1" type="ORF">D0817_26065</name>
</gene>
<reference evidence="2" key="1">
    <citation type="journal article" date="2019" name="Syst. Appl. Microbiol.">
        <title>Flavobacterium circumlabens sp. nov. and Flavobacterium cupreum sp. nov., two psychrotrophic species isolated from Antarctic environmental samples.</title>
        <authorList>
            <person name="Kralova S."/>
            <person name="Busse H.-J."/>
            <person name="Svec P."/>
            <person name="Maslanova I."/>
            <person name="Stankova E."/>
            <person name="Bartak M."/>
            <person name="Sedlacek I."/>
        </authorList>
    </citation>
    <scope>NUCLEOTIDE SEQUENCE [LARGE SCALE GENOMIC DNA]</scope>
    <source>
        <strain evidence="2">CCM 8825</strain>
    </source>
</reference>
<keyword evidence="2" id="KW-1185">Reference proteome</keyword>
<proteinExistence type="predicted"/>
<dbReference type="EMBL" id="QWDM01000247">
    <property type="protein sequence ID" value="RUT67510.1"/>
    <property type="molecule type" value="Genomic_DNA"/>
</dbReference>
<dbReference type="Proteomes" id="UP000288102">
    <property type="component" value="Unassembled WGS sequence"/>
</dbReference>
<comment type="caution">
    <text evidence="1">The sequence shown here is derived from an EMBL/GenBank/DDBJ whole genome shotgun (WGS) entry which is preliminary data.</text>
</comment>
<evidence type="ECO:0000313" key="1">
    <source>
        <dbReference type="EMBL" id="RUT67510.1"/>
    </source>
</evidence>
<organism evidence="1 2">
    <name type="scientific">Flavobacterium cupreum</name>
    <dbReference type="NCBI Taxonomy" id="2133766"/>
    <lineage>
        <taxon>Bacteria</taxon>
        <taxon>Pseudomonadati</taxon>
        <taxon>Bacteroidota</taxon>
        <taxon>Flavobacteriia</taxon>
        <taxon>Flavobacteriales</taxon>
        <taxon>Flavobacteriaceae</taxon>
        <taxon>Flavobacterium</taxon>
    </lineage>
</organism>
<protein>
    <submittedName>
        <fullName evidence="1">Uncharacterized protein</fullName>
    </submittedName>
</protein>